<dbReference type="Pfam" id="PF00215">
    <property type="entry name" value="OMPdecase"/>
    <property type="match status" value="1"/>
</dbReference>
<keyword evidence="1" id="KW-0456">Lyase</keyword>
<dbReference type="InterPro" id="IPR013785">
    <property type="entry name" value="Aldolase_TIM"/>
</dbReference>
<dbReference type="Proteomes" id="UP000281553">
    <property type="component" value="Unassembled WGS sequence"/>
</dbReference>
<evidence type="ECO:0000259" key="3">
    <source>
        <dbReference type="Pfam" id="PF00215"/>
    </source>
</evidence>
<dbReference type="EMBL" id="UYRU01091253">
    <property type="protein sequence ID" value="VDN37602.1"/>
    <property type="molecule type" value="Genomic_DNA"/>
</dbReference>
<dbReference type="GO" id="GO:0006222">
    <property type="term" value="P:UMP biosynthetic process"/>
    <property type="evidence" value="ECO:0007669"/>
    <property type="project" value="TreeGrafter"/>
</dbReference>
<dbReference type="Gene3D" id="3.20.20.70">
    <property type="entry name" value="Aldolase class I"/>
    <property type="match status" value="1"/>
</dbReference>
<dbReference type="InterPro" id="IPR001754">
    <property type="entry name" value="OMPdeCOase_dom"/>
</dbReference>
<dbReference type="AlphaFoldDB" id="A0A3P7R0F3"/>
<feature type="signal peptide" evidence="2">
    <location>
        <begin position="1"/>
        <end position="17"/>
    </location>
</feature>
<evidence type="ECO:0000313" key="4">
    <source>
        <dbReference type="EMBL" id="VDN37602.1"/>
    </source>
</evidence>
<protein>
    <recommendedName>
        <fullName evidence="3">Orotidine 5'-phosphate decarboxylase domain-containing protein</fullName>
    </recommendedName>
</protein>
<dbReference type="OrthoDB" id="10263753at2759"/>
<feature type="domain" description="Orotidine 5'-phosphate decarboxylase" evidence="3">
    <location>
        <begin position="79"/>
        <end position="190"/>
    </location>
</feature>
<evidence type="ECO:0000313" key="5">
    <source>
        <dbReference type="Proteomes" id="UP000281553"/>
    </source>
</evidence>
<accession>A0A3P7R0F3</accession>
<dbReference type="SUPFAM" id="SSF51366">
    <property type="entry name" value="Ribulose-phoshate binding barrel"/>
    <property type="match status" value="1"/>
</dbReference>
<proteinExistence type="predicted"/>
<evidence type="ECO:0000256" key="1">
    <source>
        <dbReference type="ARBA" id="ARBA00023239"/>
    </source>
</evidence>
<keyword evidence="2" id="KW-0732">Signal</keyword>
<dbReference type="PANTHER" id="PTHR19278">
    <property type="entry name" value="OROTATE PHOSPHORIBOSYLTRANSFERASE"/>
    <property type="match status" value="1"/>
</dbReference>
<dbReference type="GO" id="GO:0004590">
    <property type="term" value="F:orotidine-5'-phosphate decarboxylase activity"/>
    <property type="evidence" value="ECO:0007669"/>
    <property type="project" value="InterPro"/>
</dbReference>
<evidence type="ECO:0000256" key="2">
    <source>
        <dbReference type="SAM" id="SignalP"/>
    </source>
</evidence>
<dbReference type="InterPro" id="IPR011060">
    <property type="entry name" value="RibuloseP-bd_barrel"/>
</dbReference>
<dbReference type="PANTHER" id="PTHR19278:SF33">
    <property type="entry name" value="OROTATE PHOSPHORIBOSYLTRANSFERASE"/>
    <property type="match status" value="1"/>
</dbReference>
<organism evidence="4 5">
    <name type="scientific">Dibothriocephalus latus</name>
    <name type="common">Fish tapeworm</name>
    <name type="synonym">Diphyllobothrium latum</name>
    <dbReference type="NCBI Taxonomy" id="60516"/>
    <lineage>
        <taxon>Eukaryota</taxon>
        <taxon>Metazoa</taxon>
        <taxon>Spiralia</taxon>
        <taxon>Lophotrochozoa</taxon>
        <taxon>Platyhelminthes</taxon>
        <taxon>Cestoda</taxon>
        <taxon>Eucestoda</taxon>
        <taxon>Diphyllobothriidea</taxon>
        <taxon>Diphyllobothriidae</taxon>
        <taxon>Dibothriocephalus</taxon>
    </lineage>
</organism>
<keyword evidence="5" id="KW-1185">Reference proteome</keyword>
<sequence>MPLFLVVLCSPFCSLLTFNDLLMTLLKDGCISEERVQAAKSYNAKWQFNSLRPAASLSDVHFTPEIGQLLFQHMKTKGSRLCLAVDSPTTAEEIISLAERLAPKLCALMLHPELVTDFSPDFTGRLRLLANKKGFLLIADRKLADVGKTTMHQLTGGQFKLTDWCDLLTVHALTGTNQLTTLRKVNQSARRSTPLSALIVGEMDAEVDPMCYCVLIIVNLVTYVM</sequence>
<dbReference type="GO" id="GO:0004588">
    <property type="term" value="F:orotate phosphoribosyltransferase activity"/>
    <property type="evidence" value="ECO:0007669"/>
    <property type="project" value="TreeGrafter"/>
</dbReference>
<feature type="chain" id="PRO_5018307637" description="Orotidine 5'-phosphate decarboxylase domain-containing protein" evidence="2">
    <location>
        <begin position="18"/>
        <end position="225"/>
    </location>
</feature>
<name>A0A3P7R0F3_DIBLA</name>
<gene>
    <name evidence="4" type="ORF">DILT_LOCUS17367</name>
</gene>
<dbReference type="GO" id="GO:0006207">
    <property type="term" value="P:'de novo' pyrimidine nucleobase biosynthetic process"/>
    <property type="evidence" value="ECO:0007669"/>
    <property type="project" value="InterPro"/>
</dbReference>
<reference evidence="4 5" key="1">
    <citation type="submission" date="2018-11" db="EMBL/GenBank/DDBJ databases">
        <authorList>
            <consortium name="Pathogen Informatics"/>
        </authorList>
    </citation>
    <scope>NUCLEOTIDE SEQUENCE [LARGE SCALE GENOMIC DNA]</scope>
</reference>